<protein>
    <recommendedName>
        <fullName evidence="2">5'-Nucleotidase C-terminal domain-containing protein</fullName>
    </recommendedName>
</protein>
<evidence type="ECO:0000259" key="2">
    <source>
        <dbReference type="Pfam" id="PF02872"/>
    </source>
</evidence>
<dbReference type="Pfam" id="PF02872">
    <property type="entry name" value="5_nucleotid_C"/>
    <property type="match status" value="1"/>
</dbReference>
<dbReference type="Proteomes" id="UP000249645">
    <property type="component" value="Unassembled WGS sequence"/>
</dbReference>
<feature type="domain" description="5'-Nucleotidase C-terminal" evidence="2">
    <location>
        <begin position="46"/>
        <end position="181"/>
    </location>
</feature>
<dbReference type="InterPro" id="IPR008334">
    <property type="entry name" value="5'-Nucleotdase_C"/>
</dbReference>
<dbReference type="PANTHER" id="PTHR11575:SF24">
    <property type="entry name" value="5'-NUCLEOTIDASE"/>
    <property type="match status" value="1"/>
</dbReference>
<dbReference type="PANTHER" id="PTHR11575">
    <property type="entry name" value="5'-NUCLEOTIDASE-RELATED"/>
    <property type="match status" value="1"/>
</dbReference>
<proteinExistence type="predicted"/>
<dbReference type="EMBL" id="QFOI01000269">
    <property type="protein sequence ID" value="PZP45345.1"/>
    <property type="molecule type" value="Genomic_DNA"/>
</dbReference>
<feature type="signal peptide" evidence="1">
    <location>
        <begin position="1"/>
        <end position="20"/>
    </location>
</feature>
<comment type="caution">
    <text evidence="3">The sequence shown here is derived from an EMBL/GenBank/DDBJ whole genome shotgun (WGS) entry which is preliminary data.</text>
</comment>
<name>A0A2W5EMP9_9SPHI</name>
<dbReference type="SUPFAM" id="SSF55816">
    <property type="entry name" value="5'-nucleotidase (syn. UDP-sugar hydrolase), C-terminal domain"/>
    <property type="match status" value="1"/>
</dbReference>
<accession>A0A2W5EMP9</accession>
<dbReference type="GO" id="GO:0009166">
    <property type="term" value="P:nucleotide catabolic process"/>
    <property type="evidence" value="ECO:0007669"/>
    <property type="project" value="InterPro"/>
</dbReference>
<evidence type="ECO:0000313" key="3">
    <source>
        <dbReference type="EMBL" id="PZP45345.1"/>
    </source>
</evidence>
<organism evidence="3 4">
    <name type="scientific">Pseudopedobacter saltans</name>
    <dbReference type="NCBI Taxonomy" id="151895"/>
    <lineage>
        <taxon>Bacteria</taxon>
        <taxon>Pseudomonadati</taxon>
        <taxon>Bacteroidota</taxon>
        <taxon>Sphingobacteriia</taxon>
        <taxon>Sphingobacteriales</taxon>
        <taxon>Sphingobacteriaceae</taxon>
        <taxon>Pseudopedobacter</taxon>
    </lineage>
</organism>
<dbReference type="GO" id="GO:0016787">
    <property type="term" value="F:hydrolase activity"/>
    <property type="evidence" value="ECO:0007669"/>
    <property type="project" value="InterPro"/>
</dbReference>
<dbReference type="InterPro" id="IPR036907">
    <property type="entry name" value="5'-Nucleotdase_C_sf"/>
</dbReference>
<sequence length="221" mass="24770">MNTRLILYLLSCGTLLISHAQSSLKPQQTIINDTNKHVIGFSTILLTNRKPEGLLGNFITDAVKNEAEIALRKRIDIVFISSNAIKGTIPKGEITEEKIKEILPFDDSLSLMEIKGKDLKQILDRIAYRGGAPVSGVRMQIQNMKASNIYIDGDTLILEKKYMLITIERNALGKENFPILKTISFKNLPNTLTTVVIKYIKKITSEGKAISSYFGHRISYD</sequence>
<reference evidence="3 4" key="1">
    <citation type="submission" date="2017-11" db="EMBL/GenBank/DDBJ databases">
        <title>Infants hospitalized years apart are colonized by the same room-sourced microbial strains.</title>
        <authorList>
            <person name="Brooks B."/>
            <person name="Olm M.R."/>
            <person name="Firek B.A."/>
            <person name="Baker R."/>
            <person name="Thomas B.C."/>
            <person name="Morowitz M.J."/>
            <person name="Banfield J.F."/>
        </authorList>
    </citation>
    <scope>NUCLEOTIDE SEQUENCE [LARGE SCALE GENOMIC DNA]</scope>
    <source>
        <strain evidence="3">S2_009_000_R2_76</strain>
    </source>
</reference>
<evidence type="ECO:0000313" key="4">
    <source>
        <dbReference type="Proteomes" id="UP000249645"/>
    </source>
</evidence>
<keyword evidence="1" id="KW-0732">Signal</keyword>
<evidence type="ECO:0000256" key="1">
    <source>
        <dbReference type="SAM" id="SignalP"/>
    </source>
</evidence>
<gene>
    <name evidence="3" type="ORF">DI598_13340</name>
</gene>
<feature type="chain" id="PRO_5016027011" description="5'-Nucleotidase C-terminal domain-containing protein" evidence="1">
    <location>
        <begin position="21"/>
        <end position="221"/>
    </location>
</feature>
<dbReference type="AlphaFoldDB" id="A0A2W5EMP9"/>
<dbReference type="Gene3D" id="3.90.780.10">
    <property type="entry name" value="5'-Nucleotidase, C-terminal domain"/>
    <property type="match status" value="1"/>
</dbReference>
<dbReference type="InterPro" id="IPR006179">
    <property type="entry name" value="5_nucleotidase/apyrase"/>
</dbReference>